<feature type="signal peptide" evidence="5">
    <location>
        <begin position="1"/>
        <end position="20"/>
    </location>
</feature>
<dbReference type="Pfam" id="PF16810">
    <property type="entry name" value="RXLR"/>
    <property type="match status" value="1"/>
</dbReference>
<dbReference type="OrthoDB" id="128682at2759"/>
<evidence type="ECO:0000313" key="11">
    <source>
        <dbReference type="Proteomes" id="UP000429523"/>
    </source>
</evidence>
<evidence type="ECO:0000313" key="13">
    <source>
        <dbReference type="Proteomes" id="UP000440732"/>
    </source>
</evidence>
<gene>
    <name evidence="10" type="ORF">PF005_g29528</name>
    <name evidence="9" type="ORF">PF006_g28643</name>
    <name evidence="8" type="ORF">PF007_g29170</name>
    <name evidence="7" type="ORF">PF009_g29708</name>
</gene>
<comment type="domain">
    <text evidence="5">The RxLR-dEER motif acts to carry the protein into the host cell cytoplasm through binding to cell surface phosphatidylinositol-3-phosphate.</text>
</comment>
<evidence type="ECO:0000256" key="6">
    <source>
        <dbReference type="SAM" id="MobiDB-lite"/>
    </source>
</evidence>
<organism evidence="9 13">
    <name type="scientific">Phytophthora fragariae</name>
    <dbReference type="NCBI Taxonomy" id="53985"/>
    <lineage>
        <taxon>Eukaryota</taxon>
        <taxon>Sar</taxon>
        <taxon>Stramenopiles</taxon>
        <taxon>Oomycota</taxon>
        <taxon>Peronosporomycetes</taxon>
        <taxon>Peronosporales</taxon>
        <taxon>Peronosporaceae</taxon>
        <taxon>Phytophthora</taxon>
    </lineage>
</organism>
<dbReference type="Proteomes" id="UP000440732">
    <property type="component" value="Unassembled WGS sequence"/>
</dbReference>
<dbReference type="EMBL" id="QXGF01004300">
    <property type="protein sequence ID" value="KAE8919992.1"/>
    <property type="molecule type" value="Genomic_DNA"/>
</dbReference>
<keyword evidence="12" id="KW-1185">Reference proteome</keyword>
<evidence type="ECO:0000313" key="10">
    <source>
        <dbReference type="EMBL" id="KAE9165619.1"/>
    </source>
</evidence>
<comment type="subcellular location">
    <subcellularLocation>
        <location evidence="1 5">Secreted</location>
    </subcellularLocation>
</comment>
<evidence type="ECO:0000256" key="4">
    <source>
        <dbReference type="ARBA" id="ARBA00022729"/>
    </source>
</evidence>
<feature type="region of interest" description="Disordered" evidence="6">
    <location>
        <begin position="195"/>
        <end position="216"/>
    </location>
</feature>
<keyword evidence="4 5" id="KW-0732">Signal</keyword>
<dbReference type="EMBL" id="QXGB01004610">
    <property type="protein sequence ID" value="KAE9165619.1"/>
    <property type="molecule type" value="Genomic_DNA"/>
</dbReference>
<reference evidence="11 12" key="1">
    <citation type="submission" date="2018-08" db="EMBL/GenBank/DDBJ databases">
        <title>Genomic investigation of the strawberry pathogen Phytophthora fragariae indicates pathogenicity is determined by transcriptional variation in three key races.</title>
        <authorList>
            <person name="Adams T.M."/>
            <person name="Armitage A.D."/>
            <person name="Sobczyk M.K."/>
            <person name="Bates H.J."/>
            <person name="Dunwell J.M."/>
            <person name="Nellist C.F."/>
            <person name="Harrison R.J."/>
        </authorList>
    </citation>
    <scope>NUCLEOTIDE SEQUENCE [LARGE SCALE GENOMIC DNA]</scope>
    <source>
        <strain evidence="10 12">NOV-27</strain>
        <strain evidence="9 13">NOV-5</strain>
        <strain evidence="8 14">NOV-71</strain>
        <strain evidence="7 11">NOV-9</strain>
    </source>
</reference>
<dbReference type="Proteomes" id="UP000441208">
    <property type="component" value="Unassembled WGS sequence"/>
</dbReference>
<evidence type="ECO:0000313" key="12">
    <source>
        <dbReference type="Proteomes" id="UP000433483"/>
    </source>
</evidence>
<comment type="similarity">
    <text evidence="2 5">Belongs to the RxLR effector family.</text>
</comment>
<dbReference type="Proteomes" id="UP000429523">
    <property type="component" value="Unassembled WGS sequence"/>
</dbReference>
<proteinExistence type="inferred from homology"/>
<keyword evidence="3 5" id="KW-0964">Secreted</keyword>
<evidence type="ECO:0000313" key="14">
    <source>
        <dbReference type="Proteomes" id="UP000441208"/>
    </source>
</evidence>
<dbReference type="Proteomes" id="UP000433483">
    <property type="component" value="Unassembled WGS sequence"/>
</dbReference>
<evidence type="ECO:0000313" key="9">
    <source>
        <dbReference type="EMBL" id="KAE9073877.1"/>
    </source>
</evidence>
<dbReference type="EMBL" id="QXFZ01004377">
    <property type="protein sequence ID" value="KAE9064517.1"/>
    <property type="molecule type" value="Genomic_DNA"/>
</dbReference>
<dbReference type="InterPro" id="IPR031825">
    <property type="entry name" value="RXLR"/>
</dbReference>
<evidence type="ECO:0000313" key="7">
    <source>
        <dbReference type="EMBL" id="KAE8919992.1"/>
    </source>
</evidence>
<dbReference type="EMBL" id="QXGA01004384">
    <property type="protein sequence ID" value="KAE9073877.1"/>
    <property type="molecule type" value="Genomic_DNA"/>
</dbReference>
<evidence type="ECO:0000313" key="8">
    <source>
        <dbReference type="EMBL" id="KAE9064517.1"/>
    </source>
</evidence>
<comment type="function">
    <text evidence="5">Effector that suppresses plant defense responses during pathogen infection.</text>
</comment>
<evidence type="ECO:0000256" key="3">
    <source>
        <dbReference type="ARBA" id="ARBA00022525"/>
    </source>
</evidence>
<dbReference type="AlphaFoldDB" id="A0A6A3QCR0"/>
<protein>
    <recommendedName>
        <fullName evidence="5">RxLR effector protein</fullName>
    </recommendedName>
</protein>
<evidence type="ECO:0000256" key="5">
    <source>
        <dbReference type="RuleBase" id="RU367124"/>
    </source>
</evidence>
<sequence length="216" mass="24652">MRLQQALLVVVVSFLASTAALPTATENEQARVSTLALTRSSRSIVGHDGATGRSLQARKAIDTEDESGVFDDYVKEALKLNVLRGEALTKNKNYKAYLYFLKKSEDYMLNKWYRHEYSMYQGWKEVGFVKITKARDLDKIRNTEQLRVYKHYVNNVDFYLFQALKAGYSPPAAMVARGASEAELTARTEIMAEAGRHSRRMKTSSTSNSFCRRRLR</sequence>
<evidence type="ECO:0000256" key="1">
    <source>
        <dbReference type="ARBA" id="ARBA00004613"/>
    </source>
</evidence>
<name>A0A6A3QCR0_9STRA</name>
<evidence type="ECO:0000256" key="2">
    <source>
        <dbReference type="ARBA" id="ARBA00010400"/>
    </source>
</evidence>
<comment type="caution">
    <text evidence="9">The sequence shown here is derived from an EMBL/GenBank/DDBJ whole genome shotgun (WGS) entry which is preliminary data.</text>
</comment>
<accession>A0A6A3QCR0</accession>
<feature type="chain" id="PRO_5040688720" description="RxLR effector protein" evidence="5">
    <location>
        <begin position="21"/>
        <end position="216"/>
    </location>
</feature>